<keyword evidence="10" id="KW-0969">Cilium</keyword>
<comment type="function">
    <text evidence="7">Responsible for the coupling of flagellin expression to flagellar assembly by preventing expression of the flagellin genes when a component of the middle class of proteins is defective. It negatively regulates flagellar genes by inhibiting the activity of FliA by directly binding to FliA.</text>
</comment>
<evidence type="ECO:0000313" key="11">
    <source>
        <dbReference type="Proteomes" id="UP001355056"/>
    </source>
</evidence>
<name>A0ABU7Z1H2_9GAMM</name>
<keyword evidence="3" id="KW-0678">Repressor</keyword>
<keyword evidence="5" id="KW-0805">Transcription regulation</keyword>
<evidence type="ECO:0000256" key="5">
    <source>
        <dbReference type="ARBA" id="ARBA00023015"/>
    </source>
</evidence>
<comment type="caution">
    <text evidence="10">The sequence shown here is derived from an EMBL/GenBank/DDBJ whole genome shotgun (WGS) entry which is preliminary data.</text>
</comment>
<evidence type="ECO:0000256" key="8">
    <source>
        <dbReference type="ARBA" id="ARBA00030117"/>
    </source>
</evidence>
<dbReference type="RefSeq" id="WP_332618040.1">
    <property type="nucleotide sequence ID" value="NZ_JAXGFP010000007.1"/>
</dbReference>
<keyword evidence="4" id="KW-1005">Bacterial flagellum biogenesis</keyword>
<evidence type="ECO:0000256" key="7">
    <source>
        <dbReference type="ARBA" id="ARBA00024739"/>
    </source>
</evidence>
<evidence type="ECO:0000313" key="10">
    <source>
        <dbReference type="EMBL" id="MEG3184994.1"/>
    </source>
</evidence>
<dbReference type="Proteomes" id="UP001355056">
    <property type="component" value="Unassembled WGS sequence"/>
</dbReference>
<protein>
    <recommendedName>
        <fullName evidence="2">Negative regulator of flagellin synthesis</fullName>
    </recommendedName>
    <alternativeName>
        <fullName evidence="8">Anti-sigma-28 factor</fullName>
    </alternativeName>
</protein>
<organism evidence="10 11">
    <name type="scientific">Novilysobacter erysipheiresistens</name>
    <dbReference type="NCBI Taxonomy" id="1749332"/>
    <lineage>
        <taxon>Bacteria</taxon>
        <taxon>Pseudomonadati</taxon>
        <taxon>Pseudomonadota</taxon>
        <taxon>Gammaproteobacteria</taxon>
        <taxon>Lysobacterales</taxon>
        <taxon>Lysobacteraceae</taxon>
        <taxon>Novilysobacter</taxon>
    </lineage>
</organism>
<feature type="domain" description="Anti-sigma-28 factor FlgM C-terminal" evidence="9">
    <location>
        <begin position="43"/>
        <end position="97"/>
    </location>
</feature>
<comment type="similarity">
    <text evidence="1">Belongs to the FlgM family.</text>
</comment>
<keyword evidence="10" id="KW-0966">Cell projection</keyword>
<dbReference type="InterPro" id="IPR031316">
    <property type="entry name" value="FlgM_C"/>
</dbReference>
<sequence length="105" mass="10675">MTTKIDGAPPAAVRAAELAATGPAQLRSGEDRSQPVAAVPPADSMKLTGQAVGLQVLQQELAASPAGIDAARVGEIRAALADGSYRVDPQQVANRMLALESELGT</sequence>
<evidence type="ECO:0000256" key="3">
    <source>
        <dbReference type="ARBA" id="ARBA00022491"/>
    </source>
</evidence>
<evidence type="ECO:0000259" key="9">
    <source>
        <dbReference type="Pfam" id="PF04316"/>
    </source>
</evidence>
<evidence type="ECO:0000256" key="2">
    <source>
        <dbReference type="ARBA" id="ARBA00017823"/>
    </source>
</evidence>
<dbReference type="SUPFAM" id="SSF101498">
    <property type="entry name" value="Anti-sigma factor FlgM"/>
    <property type="match status" value="1"/>
</dbReference>
<dbReference type="InterPro" id="IPR007412">
    <property type="entry name" value="FlgM"/>
</dbReference>
<evidence type="ECO:0000256" key="1">
    <source>
        <dbReference type="ARBA" id="ARBA00005322"/>
    </source>
</evidence>
<evidence type="ECO:0000256" key="6">
    <source>
        <dbReference type="ARBA" id="ARBA00023163"/>
    </source>
</evidence>
<gene>
    <name evidence="10" type="primary">flgM</name>
    <name evidence="10" type="ORF">SNE34_13350</name>
</gene>
<keyword evidence="10" id="KW-0282">Flagellum</keyword>
<dbReference type="Pfam" id="PF04316">
    <property type="entry name" value="FlgM"/>
    <property type="match status" value="1"/>
</dbReference>
<keyword evidence="6" id="KW-0804">Transcription</keyword>
<reference evidence="10 11" key="1">
    <citation type="journal article" date="2016" name="Int. J. Syst. Evol. Microbiol.">
        <title>Lysobacter erysipheiresistens sp. nov., an antagonist of powdery mildew, isolated from tobacco-cultivated soil.</title>
        <authorList>
            <person name="Xie B."/>
            <person name="Li T."/>
            <person name="Lin X."/>
            <person name="Wang C.J."/>
            <person name="Chen Y.J."/>
            <person name="Liu W.J."/>
            <person name="Zhao Z.W."/>
        </authorList>
    </citation>
    <scope>NUCLEOTIDE SEQUENCE [LARGE SCALE GENOMIC DNA]</scope>
    <source>
        <strain evidence="10 11">RS-LYSO-3</strain>
    </source>
</reference>
<dbReference type="NCBIfam" id="TIGR03824">
    <property type="entry name" value="FlgM_jcvi"/>
    <property type="match status" value="1"/>
</dbReference>
<accession>A0ABU7Z1H2</accession>
<dbReference type="EMBL" id="JAXGFP010000007">
    <property type="protein sequence ID" value="MEG3184994.1"/>
    <property type="molecule type" value="Genomic_DNA"/>
</dbReference>
<proteinExistence type="inferred from homology"/>
<keyword evidence="11" id="KW-1185">Reference proteome</keyword>
<dbReference type="InterPro" id="IPR035890">
    <property type="entry name" value="Anti-sigma-28_factor_FlgM_sf"/>
</dbReference>
<evidence type="ECO:0000256" key="4">
    <source>
        <dbReference type="ARBA" id="ARBA00022795"/>
    </source>
</evidence>